<gene>
    <name evidence="2" type="ORF">PIB30_029162</name>
</gene>
<feature type="transmembrane region" description="Helical" evidence="1">
    <location>
        <begin position="83"/>
        <end position="106"/>
    </location>
</feature>
<name>A0ABU6Y8C8_9FABA</name>
<protein>
    <submittedName>
        <fullName evidence="2">Uncharacterized protein</fullName>
    </submittedName>
</protein>
<comment type="caution">
    <text evidence="2">The sequence shown here is derived from an EMBL/GenBank/DDBJ whole genome shotgun (WGS) entry which is preliminary data.</text>
</comment>
<feature type="transmembrane region" description="Helical" evidence="1">
    <location>
        <begin position="53"/>
        <end position="71"/>
    </location>
</feature>
<keyword evidence="1" id="KW-0472">Membrane</keyword>
<evidence type="ECO:0000256" key="1">
    <source>
        <dbReference type="SAM" id="Phobius"/>
    </source>
</evidence>
<accession>A0ABU6Y8C8</accession>
<reference evidence="2 3" key="1">
    <citation type="journal article" date="2023" name="Plants (Basel)">
        <title>Bridging the Gap: Combining Genomics and Transcriptomics Approaches to Understand Stylosanthes scabra, an Orphan Legume from the Brazilian Caatinga.</title>
        <authorList>
            <person name="Ferreira-Neto J.R.C."/>
            <person name="da Silva M.D."/>
            <person name="Binneck E."/>
            <person name="de Melo N.F."/>
            <person name="da Silva R.H."/>
            <person name="de Melo A.L.T.M."/>
            <person name="Pandolfi V."/>
            <person name="Bustamante F.O."/>
            <person name="Brasileiro-Vidal A.C."/>
            <person name="Benko-Iseppon A.M."/>
        </authorList>
    </citation>
    <scope>NUCLEOTIDE SEQUENCE [LARGE SCALE GENOMIC DNA]</scope>
    <source>
        <tissue evidence="2">Leaves</tissue>
    </source>
</reference>
<sequence>MGRVLLEGYMAVVFHLLGVVPNGPVRTTKYNIKLKWLRTRLQEMPLDELDHALVQYACRYIMYIIGGVLMLDKANNTVHVRFLPCWIILMASIATIRVVLFFVGFIELCASQLTGMLRV</sequence>
<organism evidence="2 3">
    <name type="scientific">Stylosanthes scabra</name>
    <dbReference type="NCBI Taxonomy" id="79078"/>
    <lineage>
        <taxon>Eukaryota</taxon>
        <taxon>Viridiplantae</taxon>
        <taxon>Streptophyta</taxon>
        <taxon>Embryophyta</taxon>
        <taxon>Tracheophyta</taxon>
        <taxon>Spermatophyta</taxon>
        <taxon>Magnoliopsida</taxon>
        <taxon>eudicotyledons</taxon>
        <taxon>Gunneridae</taxon>
        <taxon>Pentapetalae</taxon>
        <taxon>rosids</taxon>
        <taxon>fabids</taxon>
        <taxon>Fabales</taxon>
        <taxon>Fabaceae</taxon>
        <taxon>Papilionoideae</taxon>
        <taxon>50 kb inversion clade</taxon>
        <taxon>dalbergioids sensu lato</taxon>
        <taxon>Dalbergieae</taxon>
        <taxon>Pterocarpus clade</taxon>
        <taxon>Stylosanthes</taxon>
    </lineage>
</organism>
<evidence type="ECO:0000313" key="3">
    <source>
        <dbReference type="Proteomes" id="UP001341840"/>
    </source>
</evidence>
<keyword evidence="3" id="KW-1185">Reference proteome</keyword>
<dbReference type="EMBL" id="JASCZI010241773">
    <property type="protein sequence ID" value="MED6206687.1"/>
    <property type="molecule type" value="Genomic_DNA"/>
</dbReference>
<dbReference type="Proteomes" id="UP001341840">
    <property type="component" value="Unassembled WGS sequence"/>
</dbReference>
<evidence type="ECO:0000313" key="2">
    <source>
        <dbReference type="EMBL" id="MED6206687.1"/>
    </source>
</evidence>
<keyword evidence="1" id="KW-0812">Transmembrane</keyword>
<keyword evidence="1" id="KW-1133">Transmembrane helix</keyword>
<proteinExistence type="predicted"/>